<protein>
    <submittedName>
        <fullName evidence="1">Uncharacterized protein</fullName>
    </submittedName>
</protein>
<dbReference type="Proteomes" id="UP000186919">
    <property type="component" value="Unassembled WGS sequence"/>
</dbReference>
<evidence type="ECO:0000313" key="1">
    <source>
        <dbReference type="EMBL" id="OAT69375.1"/>
    </source>
</evidence>
<name>A0A179VEG6_9MYCO</name>
<reference evidence="1 2" key="1">
    <citation type="submission" date="2016-01" db="EMBL/GenBank/DDBJ databases">
        <title>Mycobacterium immunogenum strain CD11_6 genome sequencing and assembly.</title>
        <authorList>
            <person name="Kaur G."/>
            <person name="Nair G.R."/>
            <person name="Mayilraj S."/>
        </authorList>
    </citation>
    <scope>NUCLEOTIDE SEQUENCE [LARGE SCALE GENOMIC DNA]</scope>
    <source>
        <strain evidence="1 2">CD11-6</strain>
    </source>
</reference>
<evidence type="ECO:0000313" key="2">
    <source>
        <dbReference type="Proteomes" id="UP000186919"/>
    </source>
</evidence>
<sequence length="168" mass="18527">MSESVSKNVEMLMYELYSGAGELLMVTSDPGVLNEAAPDERVVSAYWVKGESHGPVTQAAKALIDSSRSGRKRPLWAVPAEEIQSRADEWLPNLEGKTTAEIHRWAEFEGFPVPTAEVWLWAVVHPALGLTCGPEGRWGLEEGPQEVPIELRSLVEHWRARIGAAGVR</sequence>
<proteinExistence type="predicted"/>
<gene>
    <name evidence="1" type="ORF">AWB85_21675</name>
</gene>
<accession>A0A179VEG6</accession>
<comment type="caution">
    <text evidence="1">The sequence shown here is derived from an EMBL/GenBank/DDBJ whole genome shotgun (WGS) entry which is preliminary data.</text>
</comment>
<organism evidence="1 2">
    <name type="scientific">Mycobacteroides immunogenum</name>
    <dbReference type="NCBI Taxonomy" id="83262"/>
    <lineage>
        <taxon>Bacteria</taxon>
        <taxon>Bacillati</taxon>
        <taxon>Actinomycetota</taxon>
        <taxon>Actinomycetes</taxon>
        <taxon>Mycobacteriales</taxon>
        <taxon>Mycobacteriaceae</taxon>
        <taxon>Mycobacteroides</taxon>
    </lineage>
</organism>
<dbReference type="RefSeq" id="WP_064628916.1">
    <property type="nucleotide sequence ID" value="NZ_LQYE01000007.1"/>
</dbReference>
<dbReference type="EMBL" id="LQYE01000007">
    <property type="protein sequence ID" value="OAT69375.1"/>
    <property type="molecule type" value="Genomic_DNA"/>
</dbReference>
<dbReference type="AlphaFoldDB" id="A0A179VEG6"/>